<sequence>QTSTANQIQTSTSLSTHNPTTTHSITSDKTSMQYYHG</sequence>
<proteinExistence type="predicted"/>
<dbReference type="EMBL" id="CAJOAZ010024879">
    <property type="protein sequence ID" value="CAF4388323.1"/>
    <property type="molecule type" value="Genomic_DNA"/>
</dbReference>
<feature type="non-terminal residue" evidence="2">
    <location>
        <position position="1"/>
    </location>
</feature>
<evidence type="ECO:0000313" key="2">
    <source>
        <dbReference type="EMBL" id="CAF4388323.1"/>
    </source>
</evidence>
<name>A0A820NH86_9BILA</name>
<comment type="caution">
    <text evidence="2">The sequence shown here is derived from an EMBL/GenBank/DDBJ whole genome shotgun (WGS) entry which is preliminary data.</text>
</comment>
<dbReference type="AlphaFoldDB" id="A0A820NH86"/>
<organism evidence="2 3">
    <name type="scientific">Adineta steineri</name>
    <dbReference type="NCBI Taxonomy" id="433720"/>
    <lineage>
        <taxon>Eukaryota</taxon>
        <taxon>Metazoa</taxon>
        <taxon>Spiralia</taxon>
        <taxon>Gnathifera</taxon>
        <taxon>Rotifera</taxon>
        <taxon>Eurotatoria</taxon>
        <taxon>Bdelloidea</taxon>
        <taxon>Adinetida</taxon>
        <taxon>Adinetidae</taxon>
        <taxon>Adineta</taxon>
    </lineage>
</organism>
<protein>
    <submittedName>
        <fullName evidence="2">Uncharacterized protein</fullName>
    </submittedName>
</protein>
<evidence type="ECO:0000256" key="1">
    <source>
        <dbReference type="SAM" id="MobiDB-lite"/>
    </source>
</evidence>
<dbReference type="Proteomes" id="UP000663844">
    <property type="component" value="Unassembled WGS sequence"/>
</dbReference>
<reference evidence="2" key="1">
    <citation type="submission" date="2021-02" db="EMBL/GenBank/DDBJ databases">
        <authorList>
            <person name="Nowell W R."/>
        </authorList>
    </citation>
    <scope>NUCLEOTIDE SEQUENCE</scope>
</reference>
<accession>A0A820NH86</accession>
<evidence type="ECO:0000313" key="3">
    <source>
        <dbReference type="Proteomes" id="UP000663844"/>
    </source>
</evidence>
<feature type="region of interest" description="Disordered" evidence="1">
    <location>
        <begin position="1"/>
        <end position="37"/>
    </location>
</feature>
<gene>
    <name evidence="2" type="ORF">OXD698_LOCUS50755</name>
</gene>